<keyword evidence="1" id="KW-1133">Transmembrane helix</keyword>
<feature type="transmembrane region" description="Helical" evidence="1">
    <location>
        <begin position="26"/>
        <end position="47"/>
    </location>
</feature>
<proteinExistence type="predicted"/>
<dbReference type="Proteomes" id="UP000231081">
    <property type="component" value="Unassembled WGS sequence"/>
</dbReference>
<feature type="transmembrane region" description="Helical" evidence="1">
    <location>
        <begin position="227"/>
        <end position="245"/>
    </location>
</feature>
<protein>
    <recommendedName>
        <fullName evidence="4">ABC transporter permease</fullName>
    </recommendedName>
</protein>
<comment type="caution">
    <text evidence="2">The sequence shown here is derived from an EMBL/GenBank/DDBJ whole genome shotgun (WGS) entry which is preliminary data.</text>
</comment>
<feature type="transmembrane region" description="Helical" evidence="1">
    <location>
        <begin position="146"/>
        <end position="175"/>
    </location>
</feature>
<dbReference type="Pfam" id="PF06182">
    <property type="entry name" value="ABC2_membrane_6"/>
    <property type="match status" value="1"/>
</dbReference>
<sequence length="262" mass="30673">MRRYLKLYWAFFKNCLIREMEFRTHFWLSNLISFSWAGVFLLTYIFIFRQTGAVNGWTIEQILLLTSLYFLSDRIFDSCFEVNFEEFVELVNTGRLDLFLTKPVSSQFMVSLRRFSFSFFFSSIAMAVIAVYLVKHNFWPVSMINLLLSLIIFLSGVVIVYALWFITLLPVFWWGRADNIQHLFRPFHQLTRIPIDITGKVLRPLFTFVIPLAFVATIPAQALIGKLSPWLVVYGVGAAAFLLWLSHRLWNFALRHYTSASS</sequence>
<keyword evidence="1" id="KW-0812">Transmembrane</keyword>
<dbReference type="AlphaFoldDB" id="A0A2H0B5R5"/>
<reference evidence="2 3" key="1">
    <citation type="submission" date="2017-09" db="EMBL/GenBank/DDBJ databases">
        <title>Depth-based differentiation of microbial function through sediment-hosted aquifers and enrichment of novel symbionts in the deep terrestrial subsurface.</title>
        <authorList>
            <person name="Probst A.J."/>
            <person name="Ladd B."/>
            <person name="Jarett J.K."/>
            <person name="Geller-Mcgrath D.E."/>
            <person name="Sieber C.M."/>
            <person name="Emerson J.B."/>
            <person name="Anantharaman K."/>
            <person name="Thomas B.C."/>
            <person name="Malmstrom R."/>
            <person name="Stieglmeier M."/>
            <person name="Klingl A."/>
            <person name="Woyke T."/>
            <person name="Ryan C.M."/>
            <person name="Banfield J.F."/>
        </authorList>
    </citation>
    <scope>NUCLEOTIDE SEQUENCE [LARGE SCALE GENOMIC DNA]</scope>
    <source>
        <strain evidence="2">CG23_combo_of_CG06-09_8_20_14_all_47_9</strain>
    </source>
</reference>
<organism evidence="2 3">
    <name type="scientific">Candidatus Beckwithbacteria bacterium CG23_combo_of_CG06-09_8_20_14_all_47_9</name>
    <dbReference type="NCBI Taxonomy" id="1974498"/>
    <lineage>
        <taxon>Bacteria</taxon>
        <taxon>Candidatus Beckwithiibacteriota</taxon>
    </lineage>
</organism>
<evidence type="ECO:0000313" key="2">
    <source>
        <dbReference type="EMBL" id="PIP52400.1"/>
    </source>
</evidence>
<keyword evidence="1" id="KW-0472">Membrane</keyword>
<feature type="transmembrane region" description="Helical" evidence="1">
    <location>
        <begin position="115"/>
        <end position="134"/>
    </location>
</feature>
<dbReference type="PANTHER" id="PTHR36833:SF2">
    <property type="entry name" value="SLR0610 PROTEIN"/>
    <property type="match status" value="1"/>
</dbReference>
<evidence type="ECO:0000313" key="3">
    <source>
        <dbReference type="Proteomes" id="UP000231081"/>
    </source>
</evidence>
<dbReference type="InterPro" id="IPR010390">
    <property type="entry name" value="ABC-2_transporter-like"/>
</dbReference>
<evidence type="ECO:0008006" key="4">
    <source>
        <dbReference type="Google" id="ProtNLM"/>
    </source>
</evidence>
<accession>A0A2H0B5R5</accession>
<feature type="transmembrane region" description="Helical" evidence="1">
    <location>
        <begin position="201"/>
        <end position="221"/>
    </location>
</feature>
<evidence type="ECO:0000256" key="1">
    <source>
        <dbReference type="SAM" id="Phobius"/>
    </source>
</evidence>
<dbReference type="PANTHER" id="PTHR36833">
    <property type="entry name" value="SLR0610 PROTEIN-RELATED"/>
    <property type="match status" value="1"/>
</dbReference>
<name>A0A2H0B5R5_9BACT</name>
<dbReference type="EMBL" id="PCSQ01000045">
    <property type="protein sequence ID" value="PIP52400.1"/>
    <property type="molecule type" value="Genomic_DNA"/>
</dbReference>
<gene>
    <name evidence="2" type="ORF">COX09_01815</name>
</gene>